<proteinExistence type="predicted"/>
<protein>
    <submittedName>
        <fullName evidence="1">Uncharacterized protein</fullName>
    </submittedName>
</protein>
<sequence length="37" mass="4356">KLKEQGVEVNIQLGEVFAQKSRHQGLKPYFWLVSLER</sequence>
<comment type="caution">
    <text evidence="1">The sequence shown here is derived from an EMBL/GenBank/DDBJ whole genome shotgun (WGS) entry which is preliminary data.</text>
</comment>
<reference evidence="1" key="1">
    <citation type="journal article" date="2014" name="Front. Microbiol.">
        <title>High frequency of phylogenetically diverse reductive dehalogenase-homologous genes in deep subseafloor sedimentary metagenomes.</title>
        <authorList>
            <person name="Kawai M."/>
            <person name="Futagami T."/>
            <person name="Toyoda A."/>
            <person name="Takaki Y."/>
            <person name="Nishi S."/>
            <person name="Hori S."/>
            <person name="Arai W."/>
            <person name="Tsubouchi T."/>
            <person name="Morono Y."/>
            <person name="Uchiyama I."/>
            <person name="Ito T."/>
            <person name="Fujiyama A."/>
            <person name="Inagaki F."/>
            <person name="Takami H."/>
        </authorList>
    </citation>
    <scope>NUCLEOTIDE SEQUENCE</scope>
    <source>
        <strain evidence="1">Expedition CK06-06</strain>
    </source>
</reference>
<organism evidence="1">
    <name type="scientific">marine sediment metagenome</name>
    <dbReference type="NCBI Taxonomy" id="412755"/>
    <lineage>
        <taxon>unclassified sequences</taxon>
        <taxon>metagenomes</taxon>
        <taxon>ecological metagenomes</taxon>
    </lineage>
</organism>
<dbReference type="EMBL" id="BARV01046036">
    <property type="protein sequence ID" value="GAI62514.1"/>
    <property type="molecule type" value="Genomic_DNA"/>
</dbReference>
<accession>X1S418</accession>
<evidence type="ECO:0000313" key="1">
    <source>
        <dbReference type="EMBL" id="GAI62514.1"/>
    </source>
</evidence>
<gene>
    <name evidence="1" type="ORF">S06H3_66988</name>
</gene>
<dbReference type="AlphaFoldDB" id="X1S418"/>
<name>X1S418_9ZZZZ</name>
<feature type="non-terminal residue" evidence="1">
    <location>
        <position position="1"/>
    </location>
</feature>